<gene>
    <name evidence="6" type="primary">ycf46</name>
    <name evidence="6" type="ORF">SSP24_61820</name>
</gene>
<dbReference type="InterPro" id="IPR003593">
    <property type="entry name" value="AAA+_ATPase"/>
</dbReference>
<dbReference type="Pfam" id="PF17862">
    <property type="entry name" value="AAA_lid_3"/>
    <property type="match status" value="1"/>
</dbReference>
<dbReference type="EMBL" id="BJND01000054">
    <property type="protein sequence ID" value="GEC08527.1"/>
    <property type="molecule type" value="Genomic_DNA"/>
</dbReference>
<evidence type="ECO:0000256" key="1">
    <source>
        <dbReference type="ARBA" id="ARBA00022741"/>
    </source>
</evidence>
<organism evidence="6 7">
    <name type="scientific">Streptomyces spinoverrucosus</name>
    <dbReference type="NCBI Taxonomy" id="284043"/>
    <lineage>
        <taxon>Bacteria</taxon>
        <taxon>Bacillati</taxon>
        <taxon>Actinomycetota</taxon>
        <taxon>Actinomycetes</taxon>
        <taxon>Kitasatosporales</taxon>
        <taxon>Streptomycetaceae</taxon>
        <taxon>Streptomyces</taxon>
    </lineage>
</organism>
<dbReference type="InterPro" id="IPR003959">
    <property type="entry name" value="ATPase_AAA_core"/>
</dbReference>
<dbReference type="AlphaFoldDB" id="A0A4Y3VNT4"/>
<keyword evidence="2" id="KW-0067">ATP-binding</keyword>
<dbReference type="Gene3D" id="3.40.50.300">
    <property type="entry name" value="P-loop containing nucleotide triphosphate hydrolases"/>
    <property type="match status" value="1"/>
</dbReference>
<protein>
    <recommendedName>
        <fullName evidence="4">Uncharacterized AAA domain-containing protein ycf46</fullName>
    </recommendedName>
</protein>
<proteinExistence type="inferred from homology"/>
<accession>A0A4Y3VNT4</accession>
<keyword evidence="1" id="KW-0547">Nucleotide-binding</keyword>
<evidence type="ECO:0000313" key="7">
    <source>
        <dbReference type="Proteomes" id="UP000317881"/>
    </source>
</evidence>
<dbReference type="SMART" id="SM00382">
    <property type="entry name" value="AAA"/>
    <property type="match status" value="1"/>
</dbReference>
<evidence type="ECO:0000256" key="3">
    <source>
        <dbReference type="ARBA" id="ARBA00038088"/>
    </source>
</evidence>
<keyword evidence="7" id="KW-1185">Reference proteome</keyword>
<dbReference type="Pfam" id="PF00004">
    <property type="entry name" value="AAA"/>
    <property type="match status" value="1"/>
</dbReference>
<sequence length="519" mass="57432">MKKEYDGMGPVSGFEGELDLFLRARYTLVVVVTLEEERALKAIAEVCERGRRPCLAWDLADGFEVLSGKPGNLPVAKDPLTVIEQVEKADGDITFVLKDFHDCWSNPQVKRKLRNTAQRLKFTRKSIVVISPTRTVPEELRNETEVLELPLPDAAQLDGVLGGLTRTPGIKVDLTPGGREKLGQAALGMTAAQAGRAYAKAIVRDGALDERHIEAVVREKKEVIRESEALEFYPVHETPDDVGGLDVLKQWLRLRERAFTQEARDYGLPAPKGMALIGIPGTGKSLTAKMIGGLWRLPLLRLDVGALFGSLVGEAEERTRRALRLAETVAPCVVWIDEMEKALAHGGGDSGTSTRVFGTILTWMQEKTAPCFVVGTANDVSSLPPEVLRKGRFDEIFFLDLPTAEERAEIFSVHLRKRRRLPGDFDIARLAARSEGYVGAEIEQTIVDAMYVGFHQDREFTTDDILTALARQVPLSVSQRETIGALRSWMREGRAQSASFDEAVEAERQFVVPLEPLGH</sequence>
<dbReference type="GO" id="GO:0005524">
    <property type="term" value="F:ATP binding"/>
    <property type="evidence" value="ECO:0007669"/>
    <property type="project" value="UniProtKB-KW"/>
</dbReference>
<dbReference type="SUPFAM" id="SSF52540">
    <property type="entry name" value="P-loop containing nucleoside triphosphate hydrolases"/>
    <property type="match status" value="1"/>
</dbReference>
<dbReference type="CDD" id="cd19507">
    <property type="entry name" value="RecA-like_Ycf46-like"/>
    <property type="match status" value="1"/>
</dbReference>
<reference evidence="6 7" key="1">
    <citation type="submission" date="2019-06" db="EMBL/GenBank/DDBJ databases">
        <title>Whole genome shotgun sequence of Streptomyces spinoverrucosus NBRC 14228.</title>
        <authorList>
            <person name="Hosoyama A."/>
            <person name="Uohara A."/>
            <person name="Ohji S."/>
            <person name="Ichikawa N."/>
        </authorList>
    </citation>
    <scope>NUCLEOTIDE SEQUENCE [LARGE SCALE GENOMIC DNA]</scope>
    <source>
        <strain evidence="6 7">NBRC 14228</strain>
    </source>
</reference>
<dbReference type="InterPro" id="IPR041569">
    <property type="entry name" value="AAA_lid_3"/>
</dbReference>
<name>A0A4Y3VNT4_9ACTN</name>
<dbReference type="PANTHER" id="PTHR42960">
    <property type="entry name" value="YCF46 PROTEIN"/>
    <property type="match status" value="1"/>
</dbReference>
<dbReference type="Proteomes" id="UP000317881">
    <property type="component" value="Unassembled WGS sequence"/>
</dbReference>
<dbReference type="PANTHER" id="PTHR42960:SF1">
    <property type="entry name" value="YCF46 PROTEIN"/>
    <property type="match status" value="1"/>
</dbReference>
<feature type="domain" description="AAA+ ATPase" evidence="5">
    <location>
        <begin position="270"/>
        <end position="403"/>
    </location>
</feature>
<evidence type="ECO:0000256" key="2">
    <source>
        <dbReference type="ARBA" id="ARBA00022840"/>
    </source>
</evidence>
<evidence type="ECO:0000256" key="4">
    <source>
        <dbReference type="ARBA" id="ARBA00040480"/>
    </source>
</evidence>
<dbReference type="Gene3D" id="1.10.8.60">
    <property type="match status" value="1"/>
</dbReference>
<comment type="caution">
    <text evidence="6">The sequence shown here is derived from an EMBL/GenBank/DDBJ whole genome shotgun (WGS) entry which is preliminary data.</text>
</comment>
<comment type="similarity">
    <text evidence="3">Belongs to the AAA ATPase family. Highly divergent.</text>
</comment>
<dbReference type="InterPro" id="IPR027417">
    <property type="entry name" value="P-loop_NTPase"/>
</dbReference>
<evidence type="ECO:0000313" key="6">
    <source>
        <dbReference type="EMBL" id="GEC08527.1"/>
    </source>
</evidence>
<evidence type="ECO:0000259" key="5">
    <source>
        <dbReference type="SMART" id="SM00382"/>
    </source>
</evidence>
<dbReference type="GO" id="GO:0016887">
    <property type="term" value="F:ATP hydrolysis activity"/>
    <property type="evidence" value="ECO:0007669"/>
    <property type="project" value="InterPro"/>
</dbReference>
<dbReference type="InterPro" id="IPR052381">
    <property type="entry name" value="AAA_domain_protein"/>
</dbReference>